<dbReference type="EMBL" id="JBBPEH010000004">
    <property type="protein sequence ID" value="KAK7540048.1"/>
    <property type="molecule type" value="Genomic_DNA"/>
</dbReference>
<dbReference type="RefSeq" id="XP_066657319.1">
    <property type="nucleotide sequence ID" value="XM_066802945.1"/>
</dbReference>
<name>A0ABR1LZN3_9PEZI</name>
<protein>
    <submittedName>
        <fullName evidence="1">Uncharacterized protein</fullName>
    </submittedName>
</protein>
<organism evidence="1 2">
    <name type="scientific">Phyllosticta citribraziliensis</name>
    <dbReference type="NCBI Taxonomy" id="989973"/>
    <lineage>
        <taxon>Eukaryota</taxon>
        <taxon>Fungi</taxon>
        <taxon>Dikarya</taxon>
        <taxon>Ascomycota</taxon>
        <taxon>Pezizomycotina</taxon>
        <taxon>Dothideomycetes</taxon>
        <taxon>Dothideomycetes incertae sedis</taxon>
        <taxon>Botryosphaeriales</taxon>
        <taxon>Phyllostictaceae</taxon>
        <taxon>Phyllosticta</taxon>
    </lineage>
</organism>
<gene>
    <name evidence="1" type="ORF">J3D65DRAFT_666702</name>
</gene>
<evidence type="ECO:0000313" key="2">
    <source>
        <dbReference type="Proteomes" id="UP001360953"/>
    </source>
</evidence>
<dbReference type="Proteomes" id="UP001360953">
    <property type="component" value="Unassembled WGS sequence"/>
</dbReference>
<dbReference type="GeneID" id="92035851"/>
<evidence type="ECO:0000313" key="1">
    <source>
        <dbReference type="EMBL" id="KAK7540048.1"/>
    </source>
</evidence>
<reference evidence="1 2" key="1">
    <citation type="submission" date="2024-04" db="EMBL/GenBank/DDBJ databases">
        <title>Phyllosticta paracitricarpa is synonymous to the EU quarantine fungus P. citricarpa based on phylogenomic analyses.</title>
        <authorList>
            <consortium name="Lawrence Berkeley National Laboratory"/>
            <person name="Van ingen-buijs V.A."/>
            <person name="Van westerhoven A.C."/>
            <person name="Haridas S."/>
            <person name="Skiadas P."/>
            <person name="Martin F."/>
            <person name="Groenewald J.Z."/>
            <person name="Crous P.W."/>
            <person name="Seidl M.F."/>
        </authorList>
    </citation>
    <scope>NUCLEOTIDE SEQUENCE [LARGE SCALE GENOMIC DNA]</scope>
    <source>
        <strain evidence="1 2">CPC 17464</strain>
    </source>
</reference>
<accession>A0ABR1LZN3</accession>
<keyword evidence="2" id="KW-1185">Reference proteome</keyword>
<sequence>MAAVQASAHLNNMGDVVRWLDKHLNLAHTVSHAIGDSCTLTRNTSLRDGLYLLKFAPDILESAGNAIDDAAESPRTAKALLEETASTVEAAIERVPVDADAALLYLQQTLGRVDQKLQTVLRILNWIVRIIKKNVEKLEHMNEFLIEAIESPELDGGFWRRDQSKELLRPMRELSNSLTEDQGPIQILRNALLFLEEYVRVLQRLADGLREGTIDDNGGARWTTMAALQALARAGDPMSVAPAVARNLEVMTGLLDAVLLS</sequence>
<comment type="caution">
    <text evidence="1">The sequence shown here is derived from an EMBL/GenBank/DDBJ whole genome shotgun (WGS) entry which is preliminary data.</text>
</comment>
<proteinExistence type="predicted"/>